<feature type="transmembrane region" description="Helical" evidence="1">
    <location>
        <begin position="6"/>
        <end position="22"/>
    </location>
</feature>
<feature type="transmembrane region" description="Helical" evidence="1">
    <location>
        <begin position="56"/>
        <end position="74"/>
    </location>
</feature>
<dbReference type="Proteomes" id="UP000028534">
    <property type="component" value="Unassembled WGS sequence"/>
</dbReference>
<dbReference type="InterPro" id="IPR054655">
    <property type="entry name" value="XrtV-like"/>
</dbReference>
<keyword evidence="1" id="KW-0472">Membrane</keyword>
<protein>
    <submittedName>
        <fullName evidence="2">Uncharacterized protein</fullName>
    </submittedName>
</protein>
<dbReference type="EMBL" id="JGVR01000042">
    <property type="protein sequence ID" value="KEZ15275.1"/>
    <property type="molecule type" value="Genomic_DNA"/>
</dbReference>
<comment type="caution">
    <text evidence="2">The sequence shown here is derived from an EMBL/GenBank/DDBJ whole genome shotgun (WGS) entry which is preliminary data.</text>
</comment>
<feature type="transmembrane region" description="Helical" evidence="1">
    <location>
        <begin position="34"/>
        <end position="50"/>
    </location>
</feature>
<name>A0A084EBD3_SPHYA</name>
<dbReference type="NCBIfam" id="NF045607">
    <property type="entry name" value="exo_Victor_syst"/>
    <property type="match status" value="1"/>
</dbReference>
<evidence type="ECO:0000256" key="1">
    <source>
        <dbReference type="SAM" id="Phobius"/>
    </source>
</evidence>
<keyword evidence="1" id="KW-1133">Transmembrane helix</keyword>
<keyword evidence="1" id="KW-0812">Transmembrane</keyword>
<proteinExistence type="predicted"/>
<accession>A0A084EBD3</accession>
<dbReference type="PATRIC" id="fig|13690.10.peg.4646"/>
<sequence>MKTIFDWLSVALFSPIAILFLIRSARPDGAPDRMIMYLPAALGCAIGNQLGNRDQVIAGGMMLAAVGIYSMMILKPGQR</sequence>
<reference evidence="2 3" key="1">
    <citation type="submission" date="2014-03" db="EMBL/GenBank/DDBJ databases">
        <title>Genome sequence of Sphingobium yanoikuyae B1.</title>
        <authorList>
            <person name="Gan H.M."/>
            <person name="Gan H.Y."/>
            <person name="Savka M.A."/>
        </authorList>
    </citation>
    <scope>NUCLEOTIDE SEQUENCE [LARGE SCALE GENOMIC DNA]</scope>
    <source>
        <strain evidence="2 3">B1</strain>
    </source>
</reference>
<evidence type="ECO:0000313" key="2">
    <source>
        <dbReference type="EMBL" id="KEZ15275.1"/>
    </source>
</evidence>
<organism evidence="2 3">
    <name type="scientific">Sphingobium yanoikuyae</name>
    <name type="common">Sphingomonas yanoikuyae</name>
    <dbReference type="NCBI Taxonomy" id="13690"/>
    <lineage>
        <taxon>Bacteria</taxon>
        <taxon>Pseudomonadati</taxon>
        <taxon>Pseudomonadota</taxon>
        <taxon>Alphaproteobacteria</taxon>
        <taxon>Sphingomonadales</taxon>
        <taxon>Sphingomonadaceae</taxon>
        <taxon>Sphingobium</taxon>
    </lineage>
</organism>
<dbReference type="AlphaFoldDB" id="A0A084EBD3"/>
<gene>
    <name evidence="2" type="ORF">CP98_04511</name>
</gene>
<dbReference type="RefSeq" id="WP_037522197.1">
    <property type="nucleotide sequence ID" value="NZ_JGVR01000042.1"/>
</dbReference>
<evidence type="ECO:0000313" key="3">
    <source>
        <dbReference type="Proteomes" id="UP000028534"/>
    </source>
</evidence>